<dbReference type="EMBL" id="JYDO01000186">
    <property type="protein sequence ID" value="KRZ67748.1"/>
    <property type="molecule type" value="Genomic_DNA"/>
</dbReference>
<proteinExistence type="predicted"/>
<evidence type="ECO:0000313" key="1">
    <source>
        <dbReference type="EMBL" id="KRZ66245.1"/>
    </source>
</evidence>
<comment type="caution">
    <text evidence="3">The sequence shown here is derived from an EMBL/GenBank/DDBJ whole genome shotgun (WGS) entry which is preliminary data.</text>
</comment>
<name>A0A0V1M7G9_9BILA</name>
<evidence type="ECO:0000313" key="2">
    <source>
        <dbReference type="EMBL" id="KRZ66268.1"/>
    </source>
</evidence>
<evidence type="ECO:0000313" key="5">
    <source>
        <dbReference type="Proteomes" id="UP000054843"/>
    </source>
</evidence>
<dbReference type="STRING" id="268474.A0A0V1M7G9"/>
<evidence type="ECO:0000313" key="3">
    <source>
        <dbReference type="EMBL" id="KRZ67748.1"/>
    </source>
</evidence>
<dbReference type="EMBL" id="JYDO01000254">
    <property type="protein sequence ID" value="KRZ66245.1"/>
    <property type="molecule type" value="Genomic_DNA"/>
</dbReference>
<dbReference type="AlphaFoldDB" id="A0A0V1M7G9"/>
<protein>
    <submittedName>
        <fullName evidence="3">Zinc finger BED domain-containing protein 5</fullName>
    </submittedName>
</protein>
<dbReference type="EMBL" id="JYDO01000186">
    <property type="protein sequence ID" value="KRZ67770.1"/>
    <property type="molecule type" value="Genomic_DNA"/>
</dbReference>
<dbReference type="EMBL" id="JYDO01000253">
    <property type="protein sequence ID" value="KRZ66268.1"/>
    <property type="molecule type" value="Genomic_DNA"/>
</dbReference>
<dbReference type="Proteomes" id="UP000054843">
    <property type="component" value="Unassembled WGS sequence"/>
</dbReference>
<keyword evidence="5" id="KW-1185">Reference proteome</keyword>
<organism evidence="3 5">
    <name type="scientific">Trichinella papuae</name>
    <dbReference type="NCBI Taxonomy" id="268474"/>
    <lineage>
        <taxon>Eukaryota</taxon>
        <taxon>Metazoa</taxon>
        <taxon>Ecdysozoa</taxon>
        <taxon>Nematoda</taxon>
        <taxon>Enoplea</taxon>
        <taxon>Dorylaimia</taxon>
        <taxon>Trichinellida</taxon>
        <taxon>Trichinellidae</taxon>
        <taxon>Trichinella</taxon>
    </lineage>
</organism>
<reference evidence="3 5" key="1">
    <citation type="submission" date="2015-01" db="EMBL/GenBank/DDBJ databases">
        <title>Evolution of Trichinella species and genotypes.</title>
        <authorList>
            <person name="Korhonen P.K."/>
            <person name="Edoardo P."/>
            <person name="Giuseppe L.R."/>
            <person name="Gasser R.B."/>
        </authorList>
    </citation>
    <scope>NUCLEOTIDE SEQUENCE [LARGE SCALE GENOMIC DNA]</scope>
    <source>
        <strain evidence="3">ISS1980</strain>
    </source>
</reference>
<sequence length="116" mass="13870">MITRKFLRDEKFVLKLTYLADIFSVHDKIRGYTKTLFMEKNVEDGNYYCFETLATFIVEEEVTLSEDLISMIAAHPESLKESFDYYFSEEMKLSGLGIRFRVLLWLPAYRRRQMNN</sequence>
<evidence type="ECO:0000313" key="4">
    <source>
        <dbReference type="EMBL" id="KRZ67770.1"/>
    </source>
</evidence>
<accession>A0A0V1M7G9</accession>
<gene>
    <name evidence="3" type="primary">ZBED5</name>
    <name evidence="1" type="ORF">T10_12290</name>
    <name evidence="2" type="ORF">T10_13002</name>
    <name evidence="3" type="ORF">T10_3100</name>
    <name evidence="4" type="ORF">T10_3606</name>
</gene>